<dbReference type="AlphaFoldDB" id="A0A1E5R9J1"/>
<comment type="subunit">
    <text evidence="8">Component of the Mediator complex.</text>
</comment>
<sequence>MSSNNTKLILDELQWKSPEWIQYFQGLNSNNVLEYFMESPYYSECNKTEISNNQLIKMQSLEGVDNSNVNEEDIMNNNGTTPDVDRSEILRNLPYHIELHKTLIKFKQGIEFILLAVNEPNNWIIRQQRKETVVNANQQTTVIYTVINEYYIIGSNVYMAPRLGDIINSRLLNCSYFLNDSLRKINEITNGFTIKKGFGFNRESLQEHQSRVKKNRDAELASKNKESNQNKIKNEDMALVDKMLAQ</sequence>
<dbReference type="GO" id="GO:0006357">
    <property type="term" value="P:regulation of transcription by RNA polymerase II"/>
    <property type="evidence" value="ECO:0007669"/>
    <property type="project" value="InterPro"/>
</dbReference>
<keyword evidence="11" id="KW-1185">Reference proteome</keyword>
<dbReference type="Pfam" id="PF04934">
    <property type="entry name" value="Med6"/>
    <property type="match status" value="1"/>
</dbReference>
<comment type="similarity">
    <text evidence="2 8">Belongs to the Mediator complex subunit 6 family.</text>
</comment>
<evidence type="ECO:0000256" key="9">
    <source>
        <dbReference type="SAM" id="MobiDB-lite"/>
    </source>
</evidence>
<evidence type="ECO:0000256" key="7">
    <source>
        <dbReference type="ARBA" id="ARBA00031259"/>
    </source>
</evidence>
<dbReference type="Proteomes" id="UP000095605">
    <property type="component" value="Unassembled WGS sequence"/>
</dbReference>
<feature type="region of interest" description="Disordered" evidence="9">
    <location>
        <begin position="213"/>
        <end position="232"/>
    </location>
</feature>
<organism evidence="10 11">
    <name type="scientific">Hanseniaspora opuntiae</name>
    <dbReference type="NCBI Taxonomy" id="211096"/>
    <lineage>
        <taxon>Eukaryota</taxon>
        <taxon>Fungi</taxon>
        <taxon>Dikarya</taxon>
        <taxon>Ascomycota</taxon>
        <taxon>Saccharomycotina</taxon>
        <taxon>Saccharomycetes</taxon>
        <taxon>Saccharomycodales</taxon>
        <taxon>Saccharomycodaceae</taxon>
        <taxon>Hanseniaspora</taxon>
    </lineage>
</organism>
<keyword evidence="4 8" id="KW-0805">Transcription regulation</keyword>
<evidence type="ECO:0000313" key="10">
    <source>
        <dbReference type="EMBL" id="OEJ83576.1"/>
    </source>
</evidence>
<dbReference type="GO" id="GO:0003712">
    <property type="term" value="F:transcription coregulator activity"/>
    <property type="evidence" value="ECO:0007669"/>
    <property type="project" value="InterPro"/>
</dbReference>
<gene>
    <name evidence="8" type="primary">MED6</name>
    <name evidence="10" type="ORF">AWRI3578_g2864</name>
</gene>
<proteinExistence type="inferred from homology"/>
<dbReference type="EMBL" id="LPNL01000007">
    <property type="protein sequence ID" value="OEJ83576.1"/>
    <property type="molecule type" value="Genomic_DNA"/>
</dbReference>
<evidence type="ECO:0000256" key="1">
    <source>
        <dbReference type="ARBA" id="ARBA00004123"/>
    </source>
</evidence>
<evidence type="ECO:0000256" key="6">
    <source>
        <dbReference type="ARBA" id="ARBA00023242"/>
    </source>
</evidence>
<dbReference type="PANTHER" id="PTHR13104">
    <property type="entry name" value="MED-6-RELATED"/>
    <property type="match status" value="1"/>
</dbReference>
<dbReference type="OrthoDB" id="344220at2759"/>
<evidence type="ECO:0000313" key="11">
    <source>
        <dbReference type="Proteomes" id="UP000095605"/>
    </source>
</evidence>
<reference evidence="11" key="1">
    <citation type="journal article" date="2016" name="Genome Announc.">
        <title>Genome sequences of three species of Hanseniaspora isolated from spontaneous wine fermentations.</title>
        <authorList>
            <person name="Sternes P.R."/>
            <person name="Lee D."/>
            <person name="Kutyna D.R."/>
            <person name="Borneman A.R."/>
        </authorList>
    </citation>
    <scope>NUCLEOTIDE SEQUENCE [LARGE SCALE GENOMIC DNA]</scope>
    <source>
        <strain evidence="11">AWRI3578</strain>
    </source>
</reference>
<dbReference type="InterPro" id="IPR007018">
    <property type="entry name" value="Mediator_Med6"/>
</dbReference>
<keyword evidence="6 8" id="KW-0539">Nucleus</keyword>
<dbReference type="GO" id="GO:0016592">
    <property type="term" value="C:mediator complex"/>
    <property type="evidence" value="ECO:0007669"/>
    <property type="project" value="InterPro"/>
</dbReference>
<comment type="subcellular location">
    <subcellularLocation>
        <location evidence="1 8">Nucleus</location>
    </subcellularLocation>
</comment>
<protein>
    <recommendedName>
        <fullName evidence="3 8">Mediator of RNA polymerase II transcription subunit 6</fullName>
    </recommendedName>
    <alternativeName>
        <fullName evidence="7 8">Mediator complex subunit 6</fullName>
    </alternativeName>
</protein>
<evidence type="ECO:0000256" key="4">
    <source>
        <dbReference type="ARBA" id="ARBA00023015"/>
    </source>
</evidence>
<dbReference type="Gene3D" id="3.10.450.580">
    <property type="entry name" value="Mediator complex, subunit Med6"/>
    <property type="match status" value="1"/>
</dbReference>
<keyword evidence="8" id="KW-0010">Activator</keyword>
<comment type="function">
    <text evidence="8">Component of the Mediator complex, a coactivator involved in the regulated transcription of nearly all RNA polymerase II-dependent genes. Mediator functions as a bridge to convey information from gene-specific regulatory proteins to the basal RNA polymerase II transcription machinery. Mediator is recruited to promoters by direct interactions with regulatory proteins and serves as a scaffold for the assembly of a functional preinitiation complex with RNA polymerase II and the general transcription factors.</text>
</comment>
<keyword evidence="5 8" id="KW-0804">Transcription</keyword>
<evidence type="ECO:0000256" key="8">
    <source>
        <dbReference type="RuleBase" id="RU364143"/>
    </source>
</evidence>
<dbReference type="InterPro" id="IPR038566">
    <property type="entry name" value="Mediator_Med6_sf"/>
</dbReference>
<evidence type="ECO:0000256" key="5">
    <source>
        <dbReference type="ARBA" id="ARBA00023163"/>
    </source>
</evidence>
<accession>A0A1E5R9J1</accession>
<comment type="caution">
    <text evidence="10">The sequence shown here is derived from an EMBL/GenBank/DDBJ whole genome shotgun (WGS) entry which is preliminary data.</text>
</comment>
<evidence type="ECO:0000256" key="3">
    <source>
        <dbReference type="ARBA" id="ARBA00020634"/>
    </source>
</evidence>
<evidence type="ECO:0000256" key="2">
    <source>
        <dbReference type="ARBA" id="ARBA00007526"/>
    </source>
</evidence>
<name>A0A1E5R9J1_9ASCO</name>